<dbReference type="Proteomes" id="UP000243359">
    <property type="component" value="Chromosome I"/>
</dbReference>
<organism evidence="8 9">
    <name type="scientific">Pseudomonas oryzae</name>
    <dbReference type="NCBI Taxonomy" id="1392877"/>
    <lineage>
        <taxon>Bacteria</taxon>
        <taxon>Pseudomonadati</taxon>
        <taxon>Pseudomonadota</taxon>
        <taxon>Gammaproteobacteria</taxon>
        <taxon>Pseudomonadales</taxon>
        <taxon>Pseudomonadaceae</taxon>
        <taxon>Pseudomonas</taxon>
    </lineage>
</organism>
<name>A0A1H1PJD8_9PSED</name>
<keyword evidence="5" id="KW-0862">Zinc</keyword>
<keyword evidence="2" id="KW-0645">Protease</keyword>
<dbReference type="GO" id="GO:0006508">
    <property type="term" value="P:proteolysis"/>
    <property type="evidence" value="ECO:0007669"/>
    <property type="project" value="UniProtKB-KW"/>
</dbReference>
<evidence type="ECO:0000256" key="2">
    <source>
        <dbReference type="ARBA" id="ARBA00022670"/>
    </source>
</evidence>
<dbReference type="InterPro" id="IPR011055">
    <property type="entry name" value="Dup_hybrid_motif"/>
</dbReference>
<protein>
    <submittedName>
        <fullName evidence="8">Peptidase family M23</fullName>
    </submittedName>
</protein>
<dbReference type="GO" id="GO:0004222">
    <property type="term" value="F:metalloendopeptidase activity"/>
    <property type="evidence" value="ECO:0007669"/>
    <property type="project" value="TreeGrafter"/>
</dbReference>
<evidence type="ECO:0000256" key="4">
    <source>
        <dbReference type="ARBA" id="ARBA00022801"/>
    </source>
</evidence>
<dbReference type="InterPro" id="IPR016047">
    <property type="entry name" value="M23ase_b-sheet_dom"/>
</dbReference>
<dbReference type="Gene3D" id="2.70.70.10">
    <property type="entry name" value="Glucose Permease (Domain IIA)"/>
    <property type="match status" value="1"/>
</dbReference>
<dbReference type="PANTHER" id="PTHR21666:SF288">
    <property type="entry name" value="CELL DIVISION PROTEIN YTFB"/>
    <property type="match status" value="1"/>
</dbReference>
<dbReference type="CDD" id="cd12797">
    <property type="entry name" value="M23_peptidase"/>
    <property type="match status" value="1"/>
</dbReference>
<evidence type="ECO:0000259" key="7">
    <source>
        <dbReference type="Pfam" id="PF01551"/>
    </source>
</evidence>
<evidence type="ECO:0000256" key="1">
    <source>
        <dbReference type="ARBA" id="ARBA00001947"/>
    </source>
</evidence>
<evidence type="ECO:0000313" key="8">
    <source>
        <dbReference type="EMBL" id="SDS11401.1"/>
    </source>
</evidence>
<keyword evidence="6" id="KW-0482">Metalloprotease</keyword>
<dbReference type="EMBL" id="LT629751">
    <property type="protein sequence ID" value="SDS11401.1"/>
    <property type="molecule type" value="Genomic_DNA"/>
</dbReference>
<dbReference type="GO" id="GO:0046872">
    <property type="term" value="F:metal ion binding"/>
    <property type="evidence" value="ECO:0007669"/>
    <property type="project" value="UniProtKB-KW"/>
</dbReference>
<evidence type="ECO:0000256" key="6">
    <source>
        <dbReference type="ARBA" id="ARBA00023049"/>
    </source>
</evidence>
<keyword evidence="4" id="KW-0378">Hydrolase</keyword>
<reference evidence="9" key="1">
    <citation type="submission" date="2016-10" db="EMBL/GenBank/DDBJ databases">
        <authorList>
            <person name="Varghese N."/>
            <person name="Submissions S."/>
        </authorList>
    </citation>
    <scope>NUCLEOTIDE SEQUENCE [LARGE SCALE GENOMIC DNA]</scope>
    <source>
        <strain evidence="9">KCTC 32247</strain>
    </source>
</reference>
<dbReference type="PANTHER" id="PTHR21666">
    <property type="entry name" value="PEPTIDASE-RELATED"/>
    <property type="match status" value="1"/>
</dbReference>
<comment type="cofactor">
    <cofactor evidence="1">
        <name>Zn(2+)</name>
        <dbReference type="ChEBI" id="CHEBI:29105"/>
    </cofactor>
</comment>
<feature type="domain" description="M23ase beta-sheet core" evidence="7">
    <location>
        <begin position="37"/>
        <end position="144"/>
    </location>
</feature>
<evidence type="ECO:0000256" key="5">
    <source>
        <dbReference type="ARBA" id="ARBA00022833"/>
    </source>
</evidence>
<keyword evidence="3" id="KW-0479">Metal-binding</keyword>
<sequence length="153" mass="16847">MPEYARLLVAARLIIPVAGVSRASLRDSFDERRGAHRHAAIDIAAPLRTPVIAAGPGRVAKLFDSVPGGRTVYQFDPEERFAYYYAHLDAYAPGLHEGMQLERGDLLGYVGVTGNAPPGAPHLHFAIFRLGPEKKWWQGEAVNPFPFLDDANR</sequence>
<dbReference type="SUPFAM" id="SSF51261">
    <property type="entry name" value="Duplicated hybrid motif"/>
    <property type="match status" value="1"/>
</dbReference>
<evidence type="ECO:0000313" key="9">
    <source>
        <dbReference type="Proteomes" id="UP000243359"/>
    </source>
</evidence>
<dbReference type="Pfam" id="PF01551">
    <property type="entry name" value="Peptidase_M23"/>
    <property type="match status" value="1"/>
</dbReference>
<dbReference type="STRING" id="1392877.SAMN05216221_1103"/>
<gene>
    <name evidence="8" type="ORF">SAMN05216221_1103</name>
</gene>
<keyword evidence="9" id="KW-1185">Reference proteome</keyword>
<accession>A0A1H1PJD8</accession>
<dbReference type="AlphaFoldDB" id="A0A1H1PJD8"/>
<dbReference type="InterPro" id="IPR050570">
    <property type="entry name" value="Cell_wall_metabolism_enzyme"/>
</dbReference>
<evidence type="ECO:0000256" key="3">
    <source>
        <dbReference type="ARBA" id="ARBA00022723"/>
    </source>
</evidence>
<proteinExistence type="predicted"/>